<dbReference type="OrthoDB" id="1949411at2"/>
<evidence type="ECO:0000313" key="4">
    <source>
        <dbReference type="Proteomes" id="UP000095544"/>
    </source>
</evidence>
<dbReference type="STRING" id="39482.ERS852491_04558"/>
<feature type="domain" description="Tail spike" evidence="2">
    <location>
        <begin position="141"/>
        <end position="366"/>
    </location>
</feature>
<dbReference type="Pfam" id="PF06605">
    <property type="entry name" value="Prophage_tail"/>
    <property type="match status" value="1"/>
</dbReference>
<evidence type="ECO:0000259" key="2">
    <source>
        <dbReference type="Pfam" id="PF06605"/>
    </source>
</evidence>
<dbReference type="EMBL" id="CYZU01000066">
    <property type="protein sequence ID" value="CUP20888.1"/>
    <property type="molecule type" value="Genomic_DNA"/>
</dbReference>
<gene>
    <name evidence="3" type="ORF">ERS852491_04558</name>
</gene>
<dbReference type="PANTHER" id="PTHR24023:SF1082">
    <property type="entry name" value="COLLAGEN TRIPLE HELIX REPEAT"/>
    <property type="match status" value="1"/>
</dbReference>
<dbReference type="InterPro" id="IPR007119">
    <property type="entry name" value="Phage_tail_spike_N"/>
</dbReference>
<dbReference type="GO" id="GO:0031012">
    <property type="term" value="C:extracellular matrix"/>
    <property type="evidence" value="ECO:0007669"/>
    <property type="project" value="TreeGrafter"/>
</dbReference>
<dbReference type="NCBIfam" id="TIGR01665">
    <property type="entry name" value="put_anti_recept"/>
    <property type="match status" value="1"/>
</dbReference>
<sequence>MDNIRIAVLSAYDEVRAFLDNEAPEAMHYYDDELHEYLKGAASTYTFKTNAQHPESVSLVEGNKLSFKWRKKDYYFNIVRVVRDEYEVEVEAYSLNLELLNERVDVYKASKAMKFSEYLNVFDFEKVLTLNINEVADKAITNEWTGSDTVLARIYSLATVFDAEVEFVPQLNNDYSLKRIVLNVYKKHSSTDQGLGRYRQDIILRYGKEVSGITKTSDITELYTAIRPTGKDGLMITNLDKTEKDASGNIEYQSPKGDGCIRAVQARDRFPSNNVGTDRYSTVDWSYDTDNVNTLYGQALAELKKNCVPQVQYEVEGYFDTDIGDTVTIIDDVYNPPLYLQARVTEQSRSFTDPAQNKTTFDNFKELQSQIDKALLNAMQKLIAENKVYTCSILTDNGIVFKNGEGSTTLTASVMDTGKDMTGSLTIQWTVDGEKLSTAKSITVNAADISGKAVYRYEATDKAGILRGYAEATIANVNDGDQGRPGEDGATGADAYTLYLSTTSHVFNADYEGNLTKNISVSTVVVGYKGTKQITPVIGTLPTVSGFAFSLSGSTITITGKKGKDMPDNGVINIPVTLDGISCTLTFTYAKVKDGYHGEDAKLCTVTGNQIMKYESGSTTPVPAALVITAEYQNTNHGKWQYHNEYGIWADFIPSQTNVTITIDEASVAWVGNTAVIRAIDSGQVAMDTITLAKLRDGSDGEKGDPGAPGTGITSVDVEYYLSTSPTEQIGGSWQTTAPDWVDGKYIWTKTITNLSNGSTSETNPVCITGSKGGTGEAGTGVESITEEYYLSTSKTEQNGGNWEPTPPTWSSGKYVWTRSKIIYKNPTSIVYTTPLCDSSWEAVNEMQISGRNLVLGTSVPLIAEETEDFTAFSYVKAYPLSPIITDDPKAFLLSFRDGSSLILSYDINIPRAYKNADYTLNRVGAYYQFTLTHTDGTVKYWYGSHSGPNTATNKHTFLGLNSLITLTENEGSYVGKYACYTTPINSSVLADFYANPDDYTVRAYPFNVEIRGAYTTGGSISNLMLEKGNVPFDWTPAPEDIQHQIDSAITNVDVEYYLSTSDTSLAGGNWQTTAPTWEDGKYMWTRTKKTYADTTTVTTDPTCITGATGKGIKSIVEQYYQSDSATTQSGGEWVNTAPAWEDGKYVWTRSIITYTDDTNITTNPVCATGSKGEKGDTGPRGLQGLQGEKGDQGIQGPKGADGKSSYTHIAYANSADGSTDFSVSDSNRTYIGMYVDNTVTDSSDPTKYAWSKIKGADGAQGTPGKAGVDGKTPYLHIAYANSANGSTGFSVSDSANKLYIGQYTDYTAADSADPTKYSWTKIKGETGATGPQGPQGVQGPKGADGKTYYTWLKYADTPTTGMSDDPAGKAYIGLAYNKTTATESSNYSDYTWSLIKGAKGDQGVAGPKGTDGKTYYTWIKYATSASGANMSDDPAGKTYIGLAYNKTTATESTTASDYTWSLIKGDKGDTGTPGTGYTVLLSNESYSFAAGVSAAVAGSTYTNVNAWKNTTQVAATITKIGSTAVSGNATGVATGITGLTADVSGNGTTACKITFKATTSLTTKTGNVAIAITVDGKSFTKDFSFSLALKGATGDKGEQGEPTGVIVSATEPSNKFDGMLWKHTGTVSGLTKDVTYRWTGTKWETYLFAATNIKAESLSALSANLGKITAGDIKNSKNTVEFNVAEGWIESNTAEVSMMYGNGKVGYPAASFSEGGVYARLYADKNLATKINEVEVNGAGVFVNGIDIAGKIDELNRNLEAVVMPYTLKRCTYSSGNVYTQAGKLIINLTVRINTTVNSYDAIVEGLPAIRANMAVLNFFNATKGTQVTSAICQNGTVQLIGTMPSVNDAIAITGECMIRQ</sequence>
<evidence type="ECO:0000313" key="3">
    <source>
        <dbReference type="EMBL" id="CUP20888.1"/>
    </source>
</evidence>
<feature type="region of interest" description="Disordered" evidence="1">
    <location>
        <begin position="1166"/>
        <end position="1203"/>
    </location>
</feature>
<protein>
    <submittedName>
        <fullName evidence="3">Phage minor structural protein, N-terminal region</fullName>
    </submittedName>
</protein>
<dbReference type="RefSeq" id="WP_055155053.1">
    <property type="nucleotide sequence ID" value="NZ_CYZU01000066.1"/>
</dbReference>
<accession>A0A174LFM0</accession>
<dbReference type="GO" id="GO:0005615">
    <property type="term" value="C:extracellular space"/>
    <property type="evidence" value="ECO:0007669"/>
    <property type="project" value="TreeGrafter"/>
</dbReference>
<dbReference type="Gene3D" id="1.20.5.320">
    <property type="entry name" value="6-Phosphogluconate Dehydrogenase, domain 3"/>
    <property type="match status" value="2"/>
</dbReference>
<dbReference type="InterPro" id="IPR010572">
    <property type="entry name" value="Tail_dom"/>
</dbReference>
<dbReference type="InterPro" id="IPR050149">
    <property type="entry name" value="Collagen_superfamily"/>
</dbReference>
<dbReference type="PANTHER" id="PTHR24023">
    <property type="entry name" value="COLLAGEN ALPHA"/>
    <property type="match status" value="1"/>
</dbReference>
<dbReference type="Proteomes" id="UP000095544">
    <property type="component" value="Unassembled WGS sequence"/>
</dbReference>
<reference evidence="3 4" key="1">
    <citation type="submission" date="2015-09" db="EMBL/GenBank/DDBJ databases">
        <authorList>
            <consortium name="Pathogen Informatics"/>
        </authorList>
    </citation>
    <scope>NUCLEOTIDE SEQUENCE [LARGE SCALE GENOMIC DNA]</scope>
    <source>
        <strain evidence="3 4">2789STDY5834876</strain>
    </source>
</reference>
<organism evidence="3 4">
    <name type="scientific">Faecalicatena contorta</name>
    <dbReference type="NCBI Taxonomy" id="39482"/>
    <lineage>
        <taxon>Bacteria</taxon>
        <taxon>Bacillati</taxon>
        <taxon>Bacillota</taxon>
        <taxon>Clostridia</taxon>
        <taxon>Lachnospirales</taxon>
        <taxon>Lachnospiraceae</taxon>
        <taxon>Faecalicatena</taxon>
    </lineage>
</organism>
<evidence type="ECO:0000256" key="1">
    <source>
        <dbReference type="SAM" id="MobiDB-lite"/>
    </source>
</evidence>
<name>A0A174LFM0_9FIRM</name>
<proteinExistence type="predicted"/>